<sequence length="274" mass="31324">MRYWSVVFALAAIFSVGAFVYAPLSGDWWLPNPSGDMHHSVSSFGREIDSLFVIILVITGVVFIGTQVVLVWEAYRFADRVDDAGRPVRQARYFHGSQRLEVIWTIIPAAILVFIALYQMGTWANIKFRSAAPKVQPTAEVTARQFQWIFRYPGPDRKLYTPDDLYTVNDFHFVKDRMTLINLRSSDVIHSFFLPHMRIKQDAVPGMIIPVWFDSDTAGHFELVCAELCGWGHYKMRGNVTVHASDEEFAKWQADLLAEQNRSQLSMATDNQGR</sequence>
<dbReference type="Gene3D" id="1.10.287.90">
    <property type="match status" value="1"/>
</dbReference>
<proteinExistence type="inferred from homology"/>
<dbReference type="PROSITE" id="PS50999">
    <property type="entry name" value="COX2_TM"/>
    <property type="match status" value="1"/>
</dbReference>
<dbReference type="PRINTS" id="PR01166">
    <property type="entry name" value="CYCOXIDASEII"/>
</dbReference>
<name>A0A5B9W1C0_9BACT</name>
<dbReference type="EC" id="7.1.1.9" evidence="13"/>
<dbReference type="Pfam" id="PF02790">
    <property type="entry name" value="COX2_TM"/>
    <property type="match status" value="1"/>
</dbReference>
<comment type="function">
    <text evidence="13">Subunits I and II form the functional core of the enzyme complex. Electrons originating in cytochrome c are transferred via heme a and Cu(A) to the binuclear center formed by heme a3 and Cu(B).</text>
</comment>
<gene>
    <name evidence="17" type="primary">coxM</name>
    <name evidence="17" type="ORF">OJF2_26030</name>
</gene>
<feature type="transmembrane region" description="Helical" evidence="14">
    <location>
        <begin position="51"/>
        <end position="72"/>
    </location>
</feature>
<keyword evidence="10 13" id="KW-0186">Copper</keyword>
<dbReference type="SUPFAM" id="SSF81464">
    <property type="entry name" value="Cytochrome c oxidase subunit II-like, transmembrane region"/>
    <property type="match status" value="1"/>
</dbReference>
<comment type="catalytic activity">
    <reaction evidence="13">
        <text>4 Fe(II)-[cytochrome c] + O2 + 8 H(+)(in) = 4 Fe(III)-[cytochrome c] + 2 H2O + 4 H(+)(out)</text>
        <dbReference type="Rhea" id="RHEA:11436"/>
        <dbReference type="Rhea" id="RHEA-COMP:10350"/>
        <dbReference type="Rhea" id="RHEA-COMP:14399"/>
        <dbReference type="ChEBI" id="CHEBI:15377"/>
        <dbReference type="ChEBI" id="CHEBI:15378"/>
        <dbReference type="ChEBI" id="CHEBI:15379"/>
        <dbReference type="ChEBI" id="CHEBI:29033"/>
        <dbReference type="ChEBI" id="CHEBI:29034"/>
        <dbReference type="EC" id="7.1.1.9"/>
    </reaction>
</comment>
<dbReference type="InterPro" id="IPR001505">
    <property type="entry name" value="Copper_CuA"/>
</dbReference>
<evidence type="ECO:0000256" key="3">
    <source>
        <dbReference type="ARBA" id="ARBA00022448"/>
    </source>
</evidence>
<evidence type="ECO:0000256" key="12">
    <source>
        <dbReference type="RuleBase" id="RU000456"/>
    </source>
</evidence>
<evidence type="ECO:0000256" key="10">
    <source>
        <dbReference type="ARBA" id="ARBA00023008"/>
    </source>
</evidence>
<keyword evidence="9 14" id="KW-1133">Transmembrane helix</keyword>
<dbReference type="InterPro" id="IPR011759">
    <property type="entry name" value="Cyt_c_oxidase_su2_TM_dom"/>
</dbReference>
<evidence type="ECO:0000259" key="16">
    <source>
        <dbReference type="PROSITE" id="PS50999"/>
    </source>
</evidence>
<evidence type="ECO:0000259" key="15">
    <source>
        <dbReference type="PROSITE" id="PS50857"/>
    </source>
</evidence>
<feature type="transmembrane region" description="Helical" evidence="14">
    <location>
        <begin position="6"/>
        <end position="30"/>
    </location>
</feature>
<dbReference type="GO" id="GO:0042773">
    <property type="term" value="P:ATP synthesis coupled electron transport"/>
    <property type="evidence" value="ECO:0007669"/>
    <property type="project" value="TreeGrafter"/>
</dbReference>
<evidence type="ECO:0000313" key="17">
    <source>
        <dbReference type="EMBL" id="QEH34069.1"/>
    </source>
</evidence>
<keyword evidence="6 13" id="KW-0479">Metal-binding</keyword>
<dbReference type="Gene3D" id="2.60.40.420">
    <property type="entry name" value="Cupredoxins - blue copper proteins"/>
    <property type="match status" value="1"/>
</dbReference>
<dbReference type="EMBL" id="CP042997">
    <property type="protein sequence ID" value="QEH34069.1"/>
    <property type="molecule type" value="Genomic_DNA"/>
</dbReference>
<dbReference type="GO" id="GO:0016491">
    <property type="term" value="F:oxidoreductase activity"/>
    <property type="evidence" value="ECO:0007669"/>
    <property type="project" value="UniProtKB-KW"/>
</dbReference>
<keyword evidence="17" id="KW-0560">Oxidoreductase</keyword>
<dbReference type="OrthoDB" id="9773456at2"/>
<dbReference type="GO" id="GO:0005886">
    <property type="term" value="C:plasma membrane"/>
    <property type="evidence" value="ECO:0007669"/>
    <property type="project" value="UniProtKB-SubCell"/>
</dbReference>
<comment type="cofactor">
    <cofactor evidence="13">
        <name>Cu cation</name>
        <dbReference type="ChEBI" id="CHEBI:23378"/>
    </cofactor>
    <text evidence="13">Binds a copper A center.</text>
</comment>
<keyword evidence="4 12" id="KW-0679">Respiratory chain</keyword>
<evidence type="ECO:0000256" key="11">
    <source>
        <dbReference type="ARBA" id="ARBA00023136"/>
    </source>
</evidence>
<comment type="subcellular location">
    <subcellularLocation>
        <location evidence="12">Cell membrane</location>
        <topology evidence="12">Multi-pass membrane protein</topology>
    </subcellularLocation>
    <subcellularLocation>
        <location evidence="1">Membrane</location>
        <topology evidence="1">Multi-pass membrane protein</topology>
    </subcellularLocation>
</comment>
<protein>
    <recommendedName>
        <fullName evidence="13">Cytochrome c oxidase subunit 2</fullName>
        <ecNumber evidence="13">7.1.1.9</ecNumber>
    </recommendedName>
</protein>
<dbReference type="GO" id="GO:0004129">
    <property type="term" value="F:cytochrome-c oxidase activity"/>
    <property type="evidence" value="ECO:0007669"/>
    <property type="project" value="UniProtKB-EC"/>
</dbReference>
<evidence type="ECO:0000256" key="5">
    <source>
        <dbReference type="ARBA" id="ARBA00022692"/>
    </source>
</evidence>
<keyword evidence="11 14" id="KW-0472">Membrane</keyword>
<evidence type="ECO:0000256" key="6">
    <source>
        <dbReference type="ARBA" id="ARBA00022723"/>
    </source>
</evidence>
<feature type="transmembrane region" description="Helical" evidence="14">
    <location>
        <begin position="102"/>
        <end position="120"/>
    </location>
</feature>
<evidence type="ECO:0000256" key="7">
    <source>
        <dbReference type="ARBA" id="ARBA00022967"/>
    </source>
</evidence>
<evidence type="ECO:0000256" key="8">
    <source>
        <dbReference type="ARBA" id="ARBA00022982"/>
    </source>
</evidence>
<dbReference type="RefSeq" id="WP_148594044.1">
    <property type="nucleotide sequence ID" value="NZ_CP042997.1"/>
</dbReference>
<keyword evidence="8 12" id="KW-0249">Electron transport</keyword>
<dbReference type="Proteomes" id="UP000324233">
    <property type="component" value="Chromosome"/>
</dbReference>
<dbReference type="InterPro" id="IPR002429">
    <property type="entry name" value="CcO_II-like_C"/>
</dbReference>
<dbReference type="CDD" id="cd13919">
    <property type="entry name" value="CuRO_HCO_II_like_5"/>
    <property type="match status" value="1"/>
</dbReference>
<dbReference type="GO" id="GO:0005507">
    <property type="term" value="F:copper ion binding"/>
    <property type="evidence" value="ECO:0007669"/>
    <property type="project" value="InterPro"/>
</dbReference>
<evidence type="ECO:0000256" key="2">
    <source>
        <dbReference type="ARBA" id="ARBA00007866"/>
    </source>
</evidence>
<evidence type="ECO:0000256" key="9">
    <source>
        <dbReference type="ARBA" id="ARBA00022989"/>
    </source>
</evidence>
<evidence type="ECO:0000256" key="13">
    <source>
        <dbReference type="RuleBase" id="RU004024"/>
    </source>
</evidence>
<dbReference type="PANTHER" id="PTHR22888">
    <property type="entry name" value="CYTOCHROME C OXIDASE, SUBUNIT II"/>
    <property type="match status" value="1"/>
</dbReference>
<dbReference type="PROSITE" id="PS00078">
    <property type="entry name" value="COX2"/>
    <property type="match status" value="1"/>
</dbReference>
<accession>A0A5B9W1C0</accession>
<dbReference type="PROSITE" id="PS50857">
    <property type="entry name" value="COX2_CUA"/>
    <property type="match status" value="1"/>
</dbReference>
<evidence type="ECO:0000256" key="14">
    <source>
        <dbReference type="SAM" id="Phobius"/>
    </source>
</evidence>
<dbReference type="PANTHER" id="PTHR22888:SF9">
    <property type="entry name" value="CYTOCHROME C OXIDASE SUBUNIT 2"/>
    <property type="match status" value="1"/>
</dbReference>
<comment type="similarity">
    <text evidence="2 12">Belongs to the cytochrome c oxidase subunit 2 family.</text>
</comment>
<keyword evidence="18" id="KW-1185">Reference proteome</keyword>
<keyword evidence="5 12" id="KW-0812">Transmembrane</keyword>
<keyword evidence="3 12" id="KW-0813">Transport</keyword>
<dbReference type="SUPFAM" id="SSF49503">
    <property type="entry name" value="Cupredoxins"/>
    <property type="match status" value="1"/>
</dbReference>
<dbReference type="Pfam" id="PF00116">
    <property type="entry name" value="COX2"/>
    <property type="match status" value="1"/>
</dbReference>
<dbReference type="InterPro" id="IPR008972">
    <property type="entry name" value="Cupredoxin"/>
</dbReference>
<dbReference type="AlphaFoldDB" id="A0A5B9W1C0"/>
<evidence type="ECO:0000256" key="4">
    <source>
        <dbReference type="ARBA" id="ARBA00022660"/>
    </source>
</evidence>
<dbReference type="InterPro" id="IPR036257">
    <property type="entry name" value="Cyt_c_oxidase_su2_TM_sf"/>
</dbReference>
<dbReference type="KEGG" id="agv:OJF2_26030"/>
<dbReference type="InterPro" id="IPR045187">
    <property type="entry name" value="CcO_II"/>
</dbReference>
<keyword evidence="7" id="KW-1278">Translocase</keyword>
<organism evidence="17 18">
    <name type="scientific">Aquisphaera giovannonii</name>
    <dbReference type="NCBI Taxonomy" id="406548"/>
    <lineage>
        <taxon>Bacteria</taxon>
        <taxon>Pseudomonadati</taxon>
        <taxon>Planctomycetota</taxon>
        <taxon>Planctomycetia</taxon>
        <taxon>Isosphaerales</taxon>
        <taxon>Isosphaeraceae</taxon>
        <taxon>Aquisphaera</taxon>
    </lineage>
</organism>
<evidence type="ECO:0000313" key="18">
    <source>
        <dbReference type="Proteomes" id="UP000324233"/>
    </source>
</evidence>
<feature type="domain" description="Cytochrome oxidase subunit II copper A binding" evidence="15">
    <location>
        <begin position="134"/>
        <end position="255"/>
    </location>
</feature>
<feature type="domain" description="Cytochrome oxidase subunit II transmembrane region profile" evidence="16">
    <location>
        <begin position="22"/>
        <end position="130"/>
    </location>
</feature>
<evidence type="ECO:0000256" key="1">
    <source>
        <dbReference type="ARBA" id="ARBA00004141"/>
    </source>
</evidence>
<reference evidence="17 18" key="1">
    <citation type="submission" date="2019-08" db="EMBL/GenBank/DDBJ databases">
        <title>Deep-cultivation of Planctomycetes and their phenomic and genomic characterization uncovers novel biology.</title>
        <authorList>
            <person name="Wiegand S."/>
            <person name="Jogler M."/>
            <person name="Boedeker C."/>
            <person name="Pinto D."/>
            <person name="Vollmers J."/>
            <person name="Rivas-Marin E."/>
            <person name="Kohn T."/>
            <person name="Peeters S.H."/>
            <person name="Heuer A."/>
            <person name="Rast P."/>
            <person name="Oberbeckmann S."/>
            <person name="Bunk B."/>
            <person name="Jeske O."/>
            <person name="Meyerdierks A."/>
            <person name="Storesund J.E."/>
            <person name="Kallscheuer N."/>
            <person name="Luecker S."/>
            <person name="Lage O.M."/>
            <person name="Pohl T."/>
            <person name="Merkel B.J."/>
            <person name="Hornburger P."/>
            <person name="Mueller R.-W."/>
            <person name="Bruemmer F."/>
            <person name="Labrenz M."/>
            <person name="Spormann A.M."/>
            <person name="Op den Camp H."/>
            <person name="Overmann J."/>
            <person name="Amann R."/>
            <person name="Jetten M.S.M."/>
            <person name="Mascher T."/>
            <person name="Medema M.H."/>
            <person name="Devos D.P."/>
            <person name="Kaster A.-K."/>
            <person name="Ovreas L."/>
            <person name="Rohde M."/>
            <person name="Galperin M.Y."/>
            <person name="Jogler C."/>
        </authorList>
    </citation>
    <scope>NUCLEOTIDE SEQUENCE [LARGE SCALE GENOMIC DNA]</scope>
    <source>
        <strain evidence="17 18">OJF2</strain>
    </source>
</reference>